<dbReference type="Proteomes" id="UP000231192">
    <property type="component" value="Unassembled WGS sequence"/>
</dbReference>
<reference evidence="2" key="1">
    <citation type="submission" date="2017-09" db="EMBL/GenBank/DDBJ databases">
        <title>Depth-based differentiation of microbial function through sediment-hosted aquifers and enrichment of novel symbionts in the deep terrestrial subsurface.</title>
        <authorList>
            <person name="Probst A.J."/>
            <person name="Ladd B."/>
            <person name="Jarett J.K."/>
            <person name="Geller-Mcgrath D.E."/>
            <person name="Sieber C.M.K."/>
            <person name="Emerson J.B."/>
            <person name="Anantharaman K."/>
            <person name="Thomas B.C."/>
            <person name="Malmstrom R."/>
            <person name="Stieglmeier M."/>
            <person name="Klingl A."/>
            <person name="Woyke T."/>
            <person name="Ryan C.M."/>
            <person name="Banfield J.F."/>
        </authorList>
    </citation>
    <scope>NUCLEOTIDE SEQUENCE [LARGE SCALE GENOMIC DNA]</scope>
</reference>
<protein>
    <recommendedName>
        <fullName evidence="3">Dipeptidylpeptidase IV N-terminal domain-containing protein</fullName>
    </recommendedName>
</protein>
<accession>A0A2H0UBT1</accession>
<dbReference type="AlphaFoldDB" id="A0A2H0UBT1"/>
<name>A0A2H0UBT1_9BACT</name>
<dbReference type="InterPro" id="IPR011659">
    <property type="entry name" value="WD40"/>
</dbReference>
<dbReference type="Gene3D" id="2.120.10.30">
    <property type="entry name" value="TolB, C-terminal domain"/>
    <property type="match status" value="1"/>
</dbReference>
<dbReference type="SUPFAM" id="SSF82171">
    <property type="entry name" value="DPP6 N-terminal domain-like"/>
    <property type="match status" value="1"/>
</dbReference>
<evidence type="ECO:0000313" key="1">
    <source>
        <dbReference type="EMBL" id="PIR83869.1"/>
    </source>
</evidence>
<dbReference type="Pfam" id="PF07676">
    <property type="entry name" value="PD40"/>
    <property type="match status" value="1"/>
</dbReference>
<evidence type="ECO:0000313" key="2">
    <source>
        <dbReference type="Proteomes" id="UP000231192"/>
    </source>
</evidence>
<dbReference type="EMBL" id="PFBK01000006">
    <property type="protein sequence ID" value="PIR83869.1"/>
    <property type="molecule type" value="Genomic_DNA"/>
</dbReference>
<evidence type="ECO:0008006" key="3">
    <source>
        <dbReference type="Google" id="ProtNLM"/>
    </source>
</evidence>
<dbReference type="InterPro" id="IPR011042">
    <property type="entry name" value="6-blade_b-propeller_TolB-like"/>
</dbReference>
<comment type="caution">
    <text evidence="1">The sequence shown here is derived from an EMBL/GenBank/DDBJ whole genome shotgun (WGS) entry which is preliminary data.</text>
</comment>
<sequence length="346" mass="37583">MAVPQRVILFVYYMAQRSLLSLCIILVLSASAVAAYYFLTRDQAQESAVNPEFPFERNNALNEPPFDLASLPGTLLLPSGKSSYTQFDLSTQRGSSGTLPPGIEGDLLDMVSSPKGDVVAYITAADSKYNLAFKGADWEYTFRLKAPLADLAWSPDGSMVAFSSFRPEMDGWTVFTLDLSGDKKKLEAFSETPGHSPQFLSNNSIVYLRENALYTTTIGGAPDLVTTFDGVPPQLADAASFNIPSLSVSSDRTQLAFSNPLEETIYLVDLVGGIPRGDVPSQKVRFLNVGGYDPIFSPDGAFLAIVHPIDGIIVFSTESLLGWVVAPLPENTWLNNPIFAWVTDTP</sequence>
<proteinExistence type="predicted"/>
<gene>
    <name evidence="1" type="ORF">COU18_02205</name>
</gene>
<organism evidence="1 2">
    <name type="scientific">Candidatus Kaiserbacteria bacterium CG10_big_fil_rev_8_21_14_0_10_51_14</name>
    <dbReference type="NCBI Taxonomy" id="1974610"/>
    <lineage>
        <taxon>Bacteria</taxon>
        <taxon>Candidatus Kaiseribacteriota</taxon>
    </lineage>
</organism>